<dbReference type="RefSeq" id="XP_016436248.1">
    <property type="nucleotide sequence ID" value="XM_016580762.1"/>
</dbReference>
<dbReference type="OrthoDB" id="990360at2759"/>
<accession>A0A1S3X911</accession>
<gene>
    <name evidence="1" type="primary">LOC107762406</name>
</gene>
<name>A0A1S3X911_TOBAC</name>
<reference evidence="1" key="1">
    <citation type="submission" date="2025-08" db="UniProtKB">
        <authorList>
            <consortium name="RefSeq"/>
        </authorList>
    </citation>
    <scope>IDENTIFICATION</scope>
</reference>
<evidence type="ECO:0000313" key="1">
    <source>
        <dbReference type="RefSeq" id="XP_016436248.1"/>
    </source>
</evidence>
<protein>
    <submittedName>
        <fullName evidence="1">Uncharacterized protein</fullName>
    </submittedName>
</protein>
<organism evidence="1">
    <name type="scientific">Nicotiana tabacum</name>
    <name type="common">Common tobacco</name>
    <dbReference type="NCBI Taxonomy" id="4097"/>
    <lineage>
        <taxon>Eukaryota</taxon>
        <taxon>Viridiplantae</taxon>
        <taxon>Streptophyta</taxon>
        <taxon>Embryophyta</taxon>
        <taxon>Tracheophyta</taxon>
        <taxon>Spermatophyta</taxon>
        <taxon>Magnoliopsida</taxon>
        <taxon>eudicotyledons</taxon>
        <taxon>Gunneridae</taxon>
        <taxon>Pentapetalae</taxon>
        <taxon>asterids</taxon>
        <taxon>lamiids</taxon>
        <taxon>Solanales</taxon>
        <taxon>Solanaceae</taxon>
        <taxon>Nicotianoideae</taxon>
        <taxon>Nicotianeae</taxon>
        <taxon>Nicotiana</taxon>
    </lineage>
</organism>
<dbReference type="PaxDb" id="4097-A0A1S3X911"/>
<dbReference type="KEGG" id="nta:107762406"/>
<proteinExistence type="predicted"/>
<sequence length="216" mass="24510">MRKICIRLYMKGLGSYLTISSMFVAGSLSLLLQLLLQGRYARICIEVPLEKPLKTHVHIGTHKQVLLYEGLNILCTRCGRFGHASWSYQFFQTPPLNSIPTTPTNTSHPSSTTFIPSTKKSEWKTVSFPKRTNARYNKYNQRNQTDEPHNLQLADQIRKGKAVDMTITQVTPDFVTVDDRNNYIGGTLHGTGTSWTNCIVLLLHIPTGRGMRWLMV</sequence>
<dbReference type="AlphaFoldDB" id="A0A1S3X911"/>